<evidence type="ECO:0000313" key="1">
    <source>
        <dbReference type="EMBL" id="MBD7908212.1"/>
    </source>
</evidence>
<accession>A0ABR8PJ78</accession>
<comment type="caution">
    <text evidence="1">The sequence shown here is derived from an EMBL/GenBank/DDBJ whole genome shotgun (WGS) entry which is preliminary data.</text>
</comment>
<evidence type="ECO:0000313" key="2">
    <source>
        <dbReference type="Proteomes" id="UP000659496"/>
    </source>
</evidence>
<organism evidence="1 2">
    <name type="scientific">Sporosarcina gallistercoris</name>
    <dbReference type="NCBI Taxonomy" id="2762245"/>
    <lineage>
        <taxon>Bacteria</taxon>
        <taxon>Bacillati</taxon>
        <taxon>Bacillota</taxon>
        <taxon>Bacilli</taxon>
        <taxon>Bacillales</taxon>
        <taxon>Caryophanaceae</taxon>
        <taxon>Sporosarcina</taxon>
    </lineage>
</organism>
<dbReference type="EMBL" id="JACSQY010000004">
    <property type="protein sequence ID" value="MBD7908212.1"/>
    <property type="molecule type" value="Genomic_DNA"/>
</dbReference>
<proteinExistence type="predicted"/>
<dbReference type="Proteomes" id="UP000659496">
    <property type="component" value="Unassembled WGS sequence"/>
</dbReference>
<keyword evidence="2" id="KW-1185">Reference proteome</keyword>
<name>A0ABR8PJ78_9BACL</name>
<gene>
    <name evidence="1" type="ORF">H9659_07715</name>
</gene>
<protein>
    <submittedName>
        <fullName evidence="1">Uncharacterized protein</fullName>
    </submittedName>
</protein>
<sequence length="123" mass="14267">MNSHELFKLINQCVDELDFITARRYMEDNIDVVKANKHHLQRNAQDLFEFVLNSDGKRLTQVEIKVIHAINEYAVHFNIRSFKSIVKEHAGLVSREDTLTYLNQDARALLESMHILPSSDDVS</sequence>
<dbReference type="RefSeq" id="WP_191689355.1">
    <property type="nucleotide sequence ID" value="NZ_JACSQY010000004.1"/>
</dbReference>
<reference evidence="1 2" key="1">
    <citation type="submission" date="2020-08" db="EMBL/GenBank/DDBJ databases">
        <title>A Genomic Blueprint of the Chicken Gut Microbiome.</title>
        <authorList>
            <person name="Gilroy R."/>
            <person name="Ravi A."/>
            <person name="Getino M."/>
            <person name="Pursley I."/>
            <person name="Horton D.L."/>
            <person name="Alikhan N.-F."/>
            <person name="Baker D."/>
            <person name="Gharbi K."/>
            <person name="Hall N."/>
            <person name="Watson M."/>
            <person name="Adriaenssens E.M."/>
            <person name="Foster-Nyarko E."/>
            <person name="Jarju S."/>
            <person name="Secka A."/>
            <person name="Antonio M."/>
            <person name="Oren A."/>
            <person name="Chaudhuri R."/>
            <person name="La Ragione R.M."/>
            <person name="Hildebrand F."/>
            <person name="Pallen M.J."/>
        </authorList>
    </citation>
    <scope>NUCLEOTIDE SEQUENCE [LARGE SCALE GENOMIC DNA]</scope>
    <source>
        <strain evidence="1 2">Sa3CUA8</strain>
    </source>
</reference>